<dbReference type="InterPro" id="IPR012902">
    <property type="entry name" value="N_methyl_site"/>
</dbReference>
<dbReference type="Pfam" id="PF07963">
    <property type="entry name" value="N_methyl"/>
    <property type="match status" value="1"/>
</dbReference>
<organism evidence="13 15">
    <name type="scientific">Pseudomonas congelans</name>
    <dbReference type="NCBI Taxonomy" id="200452"/>
    <lineage>
        <taxon>Bacteria</taxon>
        <taxon>Pseudomonadati</taxon>
        <taxon>Pseudomonadota</taxon>
        <taxon>Gammaproteobacteria</taxon>
        <taxon>Pseudomonadales</taxon>
        <taxon>Pseudomonadaceae</taxon>
        <taxon>Pseudomonas</taxon>
    </lineage>
</organism>
<keyword evidence="6 11" id="KW-0812">Transmembrane</keyword>
<dbReference type="GO" id="GO:0005886">
    <property type="term" value="C:plasma membrane"/>
    <property type="evidence" value="ECO:0007669"/>
    <property type="project" value="UniProtKB-SubCell"/>
</dbReference>
<dbReference type="AlphaFoldDB" id="A0A0N8R2L3"/>
<keyword evidence="8 11" id="KW-0472">Membrane</keyword>
<evidence type="ECO:0000256" key="4">
    <source>
        <dbReference type="ARBA" id="ARBA00022481"/>
    </source>
</evidence>
<dbReference type="InterPro" id="IPR022346">
    <property type="entry name" value="T2SS_GspH"/>
</dbReference>
<evidence type="ECO:0000256" key="11">
    <source>
        <dbReference type="SAM" id="Phobius"/>
    </source>
</evidence>
<dbReference type="EMBL" id="FNJH01000011">
    <property type="protein sequence ID" value="SDP84294.1"/>
    <property type="molecule type" value="Genomic_DNA"/>
</dbReference>
<dbReference type="PATRIC" id="fig|200452.3.peg.395"/>
<comment type="subcellular location">
    <subcellularLocation>
        <location evidence="1">Cell inner membrane</location>
        <topology evidence="1">Single-pass membrane protein</topology>
    </subcellularLocation>
</comment>
<dbReference type="GO" id="GO:0015627">
    <property type="term" value="C:type II protein secretion system complex"/>
    <property type="evidence" value="ECO:0007669"/>
    <property type="project" value="InterPro"/>
</dbReference>
<evidence type="ECO:0000256" key="1">
    <source>
        <dbReference type="ARBA" id="ARBA00004377"/>
    </source>
</evidence>
<keyword evidence="4" id="KW-0488">Methylation</keyword>
<dbReference type="SUPFAM" id="SSF54523">
    <property type="entry name" value="Pili subunits"/>
    <property type="match status" value="1"/>
</dbReference>
<feature type="domain" description="General secretion pathway GspH" evidence="12">
    <location>
        <begin position="45"/>
        <end position="147"/>
    </location>
</feature>
<evidence type="ECO:0000256" key="7">
    <source>
        <dbReference type="ARBA" id="ARBA00022989"/>
    </source>
</evidence>
<feature type="transmembrane region" description="Helical" evidence="11">
    <location>
        <begin position="7"/>
        <end position="28"/>
    </location>
</feature>
<dbReference type="Proteomes" id="UP000183042">
    <property type="component" value="Unassembled WGS sequence"/>
</dbReference>
<keyword evidence="5" id="KW-0997">Cell inner membrane</keyword>
<comment type="similarity">
    <text evidence="9">Belongs to the GSP H family.</text>
</comment>
<dbReference type="Proteomes" id="UP000050411">
    <property type="component" value="Unassembled WGS sequence"/>
</dbReference>
<evidence type="ECO:0000259" key="12">
    <source>
        <dbReference type="Pfam" id="PF12019"/>
    </source>
</evidence>
<keyword evidence="16" id="KW-1185">Reference proteome</keyword>
<name>A0A0N8R2L3_9PSED</name>
<dbReference type="GeneID" id="65077937"/>
<dbReference type="PROSITE" id="PS00409">
    <property type="entry name" value="PROKAR_NTER_METHYL"/>
    <property type="match status" value="1"/>
</dbReference>
<sequence>MRYIAKGFSLIELLVTVSLVGILAAIAIPNFTSSIQSNKADTELSDLQRALNYARLEAINRGVTVRIAPTSGTAWTGDLQVYLASDTKTPPTALRNVAAMSSGGTLVPDVNVAAIDFNNLGGLSAPATAVNMTYTRGSTTKIMSICLTGRIVLSANNGSCNAQ</sequence>
<accession>A0A0N8R2L3</accession>
<gene>
    <name evidence="13" type="ORF">ALO92_00309</name>
    <name evidence="14" type="ORF">SAMN05216596_11135</name>
</gene>
<evidence type="ECO:0000256" key="10">
    <source>
        <dbReference type="ARBA" id="ARBA00030775"/>
    </source>
</evidence>
<dbReference type="Gene3D" id="3.55.40.10">
    <property type="entry name" value="minor pseudopilin epsh domain"/>
    <property type="match status" value="1"/>
</dbReference>
<protein>
    <recommendedName>
        <fullName evidence="2">Type II secretion system protein H</fullName>
    </recommendedName>
    <alternativeName>
        <fullName evidence="10">General secretion pathway protein H</fullName>
    </alternativeName>
</protein>
<keyword evidence="3" id="KW-1003">Cell membrane</keyword>
<evidence type="ECO:0000313" key="13">
    <source>
        <dbReference type="EMBL" id="KPW87110.1"/>
    </source>
</evidence>
<reference evidence="13 15" key="1">
    <citation type="submission" date="2015-09" db="EMBL/GenBank/DDBJ databases">
        <title>Genome announcement of multiple Pseudomonas syringae strains.</title>
        <authorList>
            <person name="Thakur S."/>
            <person name="Wang P.W."/>
            <person name="Gong Y."/>
            <person name="Weir B.S."/>
            <person name="Guttman D.S."/>
        </authorList>
    </citation>
    <scope>NUCLEOTIDE SEQUENCE [LARGE SCALE GENOMIC DNA]</scope>
    <source>
        <strain evidence="13 15">ICMP19117</strain>
    </source>
</reference>
<dbReference type="GO" id="GO:0015628">
    <property type="term" value="P:protein secretion by the type II secretion system"/>
    <property type="evidence" value="ECO:0007669"/>
    <property type="project" value="InterPro"/>
</dbReference>
<evidence type="ECO:0000256" key="9">
    <source>
        <dbReference type="ARBA" id="ARBA00025772"/>
    </source>
</evidence>
<comment type="caution">
    <text evidence="13">The sequence shown here is derived from an EMBL/GenBank/DDBJ whole genome shotgun (WGS) entry which is preliminary data.</text>
</comment>
<evidence type="ECO:0000313" key="16">
    <source>
        <dbReference type="Proteomes" id="UP000183042"/>
    </source>
</evidence>
<evidence type="ECO:0000256" key="5">
    <source>
        <dbReference type="ARBA" id="ARBA00022519"/>
    </source>
</evidence>
<dbReference type="InterPro" id="IPR045584">
    <property type="entry name" value="Pilin-like"/>
</dbReference>
<dbReference type="Pfam" id="PF12019">
    <property type="entry name" value="GspH"/>
    <property type="match status" value="1"/>
</dbReference>
<evidence type="ECO:0000256" key="3">
    <source>
        <dbReference type="ARBA" id="ARBA00022475"/>
    </source>
</evidence>
<keyword evidence="7 11" id="KW-1133">Transmembrane helix</keyword>
<evidence type="ECO:0000313" key="15">
    <source>
        <dbReference type="Proteomes" id="UP000050411"/>
    </source>
</evidence>
<evidence type="ECO:0000313" key="14">
    <source>
        <dbReference type="EMBL" id="SDP84294.1"/>
    </source>
</evidence>
<evidence type="ECO:0000256" key="2">
    <source>
        <dbReference type="ARBA" id="ARBA00021549"/>
    </source>
</evidence>
<evidence type="ECO:0000256" key="6">
    <source>
        <dbReference type="ARBA" id="ARBA00022692"/>
    </source>
</evidence>
<dbReference type="RefSeq" id="WP_054992684.1">
    <property type="nucleotide sequence ID" value="NZ_FNJH01000011.1"/>
</dbReference>
<reference evidence="14 16" key="2">
    <citation type="submission" date="2016-10" db="EMBL/GenBank/DDBJ databases">
        <authorList>
            <person name="Varghese N."/>
            <person name="Submissions S."/>
        </authorList>
    </citation>
    <scope>NUCLEOTIDE SEQUENCE [LARGE SCALE GENOMIC DNA]</scope>
    <source>
        <strain evidence="14 16">DSM 14939</strain>
    </source>
</reference>
<dbReference type="EMBL" id="LJQB01000015">
    <property type="protein sequence ID" value="KPW87110.1"/>
    <property type="molecule type" value="Genomic_DNA"/>
</dbReference>
<dbReference type="NCBIfam" id="TIGR02532">
    <property type="entry name" value="IV_pilin_GFxxxE"/>
    <property type="match status" value="1"/>
</dbReference>
<evidence type="ECO:0000256" key="8">
    <source>
        <dbReference type="ARBA" id="ARBA00023136"/>
    </source>
</evidence>
<proteinExistence type="inferred from homology"/>